<feature type="transmembrane region" description="Helical" evidence="2">
    <location>
        <begin position="108"/>
        <end position="126"/>
    </location>
</feature>
<reference evidence="3" key="1">
    <citation type="submission" date="2021-02" db="EMBL/GenBank/DDBJ databases">
        <authorList>
            <person name="Dougan E. K."/>
            <person name="Rhodes N."/>
            <person name="Thang M."/>
            <person name="Chan C."/>
        </authorList>
    </citation>
    <scope>NUCLEOTIDE SEQUENCE</scope>
</reference>
<comment type="caution">
    <text evidence="3">The sequence shown here is derived from an EMBL/GenBank/DDBJ whole genome shotgun (WGS) entry which is preliminary data.</text>
</comment>
<evidence type="ECO:0000313" key="3">
    <source>
        <dbReference type="EMBL" id="CAE8724601.1"/>
    </source>
</evidence>
<evidence type="ECO:0000313" key="4">
    <source>
        <dbReference type="Proteomes" id="UP000626109"/>
    </source>
</evidence>
<accession>A0A813LDM7</accession>
<feature type="region of interest" description="Disordered" evidence="1">
    <location>
        <begin position="1"/>
        <end position="28"/>
    </location>
</feature>
<dbReference type="EMBL" id="CAJNNW010034922">
    <property type="protein sequence ID" value="CAE8724601.1"/>
    <property type="molecule type" value="Genomic_DNA"/>
</dbReference>
<dbReference type="Proteomes" id="UP000626109">
    <property type="component" value="Unassembled WGS sequence"/>
</dbReference>
<dbReference type="AlphaFoldDB" id="A0A813LDM7"/>
<proteinExistence type="predicted"/>
<evidence type="ECO:0000256" key="1">
    <source>
        <dbReference type="SAM" id="MobiDB-lite"/>
    </source>
</evidence>
<organism evidence="3 4">
    <name type="scientific">Polarella glacialis</name>
    <name type="common">Dinoflagellate</name>
    <dbReference type="NCBI Taxonomy" id="89957"/>
    <lineage>
        <taxon>Eukaryota</taxon>
        <taxon>Sar</taxon>
        <taxon>Alveolata</taxon>
        <taxon>Dinophyceae</taxon>
        <taxon>Suessiales</taxon>
        <taxon>Suessiaceae</taxon>
        <taxon>Polarella</taxon>
    </lineage>
</organism>
<gene>
    <name evidence="3" type="ORF">PGLA2088_LOCUS43778</name>
</gene>
<evidence type="ECO:0000256" key="2">
    <source>
        <dbReference type="SAM" id="Phobius"/>
    </source>
</evidence>
<protein>
    <submittedName>
        <fullName evidence="3">Uncharacterized protein</fullName>
    </submittedName>
</protein>
<keyword evidence="2" id="KW-1133">Transmembrane helix</keyword>
<feature type="region of interest" description="Disordered" evidence="1">
    <location>
        <begin position="61"/>
        <end position="83"/>
    </location>
</feature>
<keyword evidence="2" id="KW-0472">Membrane</keyword>
<keyword evidence="2" id="KW-0812">Transmembrane</keyword>
<sequence length="510" mass="56323">MPRTWSQVTPPSPKHRNAGSLPLPTPMANPELKAQLDERLSRCQHFAMTSDEDTRLSVARNRRAAPGTAVPLAPGRPESQRKSLRPRGLLGHTVGWLQDTLSSKRWKLLLALTIGFVALGAAVLAWRRSGLLAVEHDFDSGSSGHSSSSSAAFENLYGRKLDSIVNSVAALQGLSEVVAKADETYEEVYHTQLVQSSKASSEPDEADWNSFVLEARLTGPLFMEGKEKLRDAVANLHRLIRRAPEFMKNMVKGLSKQDSEGASWYLRKVVTLAESVHSSMEAAAAKFAEVDNAMSGMTRDARENEEHLEGKSLQFTDEASALEGSAPTIMGVWSRTADEALWGCILEKRGDSLDGCKAACLDHASGSCDRLTYYKTARSSKCYLHCSTATRGSYREADTFVLERAPEELVVDVSQKRRAGQLAEQLQLRWRGVRAPLQEVSRLVRRFRSATAELRKGLEEVRFAAGDLKVAFEASEKSGRLDMRLLERRLEDVLSAVEDLGHTLTPMGER</sequence>
<name>A0A813LDM7_POLGL</name>